<dbReference type="InterPro" id="IPR017853">
    <property type="entry name" value="GH"/>
</dbReference>
<dbReference type="SUPFAM" id="SSF52317">
    <property type="entry name" value="Class I glutamine amidotransferase-like"/>
    <property type="match status" value="1"/>
</dbReference>
<dbReference type="PIRSF" id="PIRSF001084">
    <property type="entry name" value="B-galactosidase"/>
    <property type="match status" value="1"/>
</dbReference>
<keyword evidence="12" id="KW-1185">Reference proteome</keyword>
<evidence type="ECO:0000256" key="6">
    <source>
        <dbReference type="PIRNR" id="PIRNR001084"/>
    </source>
</evidence>
<dbReference type="PANTHER" id="PTHR36447">
    <property type="entry name" value="BETA-GALACTOSIDASE GANA"/>
    <property type="match status" value="1"/>
</dbReference>
<dbReference type="InterPro" id="IPR003476">
    <property type="entry name" value="Glyco_hydro_42"/>
</dbReference>
<evidence type="ECO:0000256" key="2">
    <source>
        <dbReference type="ARBA" id="ARBA00005940"/>
    </source>
</evidence>
<feature type="active site" description="Proton donor" evidence="7">
    <location>
        <position position="157"/>
    </location>
</feature>
<comment type="caution">
    <text evidence="11">The sequence shown here is derived from an EMBL/GenBank/DDBJ whole genome shotgun (WGS) entry which is preliminary data.</text>
</comment>
<evidence type="ECO:0000313" key="11">
    <source>
        <dbReference type="EMBL" id="NYG03107.1"/>
    </source>
</evidence>
<evidence type="ECO:0000256" key="1">
    <source>
        <dbReference type="ARBA" id="ARBA00001412"/>
    </source>
</evidence>
<dbReference type="Gene3D" id="3.20.20.80">
    <property type="entry name" value="Glycosidases"/>
    <property type="match status" value="1"/>
</dbReference>
<evidence type="ECO:0000256" key="4">
    <source>
        <dbReference type="ARBA" id="ARBA00022801"/>
    </source>
</evidence>
<dbReference type="GeneID" id="98053113"/>
<dbReference type="GO" id="GO:0005975">
    <property type="term" value="P:carbohydrate metabolic process"/>
    <property type="evidence" value="ECO:0007669"/>
    <property type="project" value="InterPro"/>
</dbReference>
<feature type="binding site" evidence="8">
    <location>
        <position position="118"/>
    </location>
    <ligand>
        <name>substrate</name>
    </ligand>
</feature>
<keyword evidence="4 6" id="KW-0378">Hydrolase</keyword>
<dbReference type="GO" id="GO:0009341">
    <property type="term" value="C:beta-galactosidase complex"/>
    <property type="evidence" value="ECO:0007669"/>
    <property type="project" value="InterPro"/>
</dbReference>
<gene>
    <name evidence="11" type="ORF">HDA37_003392</name>
</gene>
<protein>
    <recommendedName>
        <fullName evidence="3 6">Beta-galactosidase</fullName>
        <shortName evidence="6">Beta-gal</shortName>
        <ecNumber evidence="3 6">3.2.1.23</ecNumber>
    </recommendedName>
</protein>
<evidence type="ECO:0000259" key="10">
    <source>
        <dbReference type="Pfam" id="PF08532"/>
    </source>
</evidence>
<sequence length="672" mass="72743">MTRWLRRTPGASRPRIEFGADYNPEQWPRAVWESDVALMREAGVTVATVGVFSWALLQPAPDRWDLGWLDDVLDLLHAGGIAVDLATGTASPPPWLHHRHPEILAVDADGRTLAPGGRQHHRPTSPVFRRHALALVERLARRYGDHPALAAWHVSNELGCHDVHDHSDDAQVAFRAWLQRRYGDLDRLNHAWGTAFWSQHYGDWDEIGTPRRTGPGTHPNPTQQLDFARFSSDALLDHLRAERDLLRALTPDVPVTTNFMVMGETSGMDYATWAPEVDIVANDHYVFPGPDARDELSFSANLTGNLACGHPWWLMEHSTSAVNWQPVNRAKRPGELARDALTHLAHGADALCFFQWRQSAAGAEKFHSAMVPHAGPASALFRDVTALGATLRDLASVAGARRVPAPAAVLWDWPSWWAAEQPFTPTTELRYKAEALGWYRAFLDAGVRADVTSADADLSGYGLVVAPVLHVVGPDRAAALTAYVGAGGHLVTTYFSGTVDDDAHAVLGGYPGALRDLLGIRVEEFAPLDPGAVVELDDGSTGDLWSEAVQVVDLSVEVLARWTGGGTDPGAGDLAGLPAVTRRPVGDGSATYVPTRLADRAPLLRRLLAAAGIAPELPGELVGRVELVRRDGFRFVVNRTDDPVDLGPLGAAEVLAGPAGTLPPRGVAVLRD</sequence>
<organism evidence="11 12">
    <name type="scientific">Pseudonocardia alni</name>
    <name type="common">Amycolata alni</name>
    <dbReference type="NCBI Taxonomy" id="33907"/>
    <lineage>
        <taxon>Bacteria</taxon>
        <taxon>Bacillati</taxon>
        <taxon>Actinomycetota</taxon>
        <taxon>Actinomycetes</taxon>
        <taxon>Pseudonocardiales</taxon>
        <taxon>Pseudonocardiaceae</taxon>
        <taxon>Pseudonocardia</taxon>
    </lineage>
</organism>
<evidence type="ECO:0000256" key="8">
    <source>
        <dbReference type="PIRSR" id="PIRSR001084-2"/>
    </source>
</evidence>
<dbReference type="EMBL" id="JACCCZ010000001">
    <property type="protein sequence ID" value="NYG03107.1"/>
    <property type="molecule type" value="Genomic_DNA"/>
</dbReference>
<dbReference type="Pfam" id="PF08532">
    <property type="entry name" value="Glyco_hydro_42M"/>
    <property type="match status" value="1"/>
</dbReference>
<dbReference type="Proteomes" id="UP000549695">
    <property type="component" value="Unassembled WGS sequence"/>
</dbReference>
<proteinExistence type="inferred from homology"/>
<feature type="binding site" evidence="8">
    <location>
        <position position="324"/>
    </location>
    <ligand>
        <name>substrate</name>
    </ligand>
</feature>
<dbReference type="CDD" id="cd03143">
    <property type="entry name" value="A4_beta-galactosidase_middle_domain"/>
    <property type="match status" value="1"/>
</dbReference>
<dbReference type="InterPro" id="IPR013738">
    <property type="entry name" value="Beta_galactosidase_Trimer"/>
</dbReference>
<feature type="active site" description="Nucleophile" evidence="7">
    <location>
        <position position="316"/>
    </location>
</feature>
<dbReference type="AlphaFoldDB" id="A0A852W2B3"/>
<reference evidence="11 12" key="1">
    <citation type="submission" date="2020-07" db="EMBL/GenBank/DDBJ databases">
        <title>Sequencing the genomes of 1000 actinobacteria strains.</title>
        <authorList>
            <person name="Klenk H.-P."/>
        </authorList>
    </citation>
    <scope>NUCLEOTIDE SEQUENCE [LARGE SCALE GENOMIC DNA]</scope>
    <source>
        <strain evidence="11 12">DSM 44749</strain>
    </source>
</reference>
<dbReference type="RefSeq" id="WP_179761618.1">
    <property type="nucleotide sequence ID" value="NZ_BAAAJZ010000003.1"/>
</dbReference>
<keyword evidence="5 6" id="KW-0326">Glycosidase</keyword>
<evidence type="ECO:0000313" key="12">
    <source>
        <dbReference type="Proteomes" id="UP000549695"/>
    </source>
</evidence>
<evidence type="ECO:0000256" key="5">
    <source>
        <dbReference type="ARBA" id="ARBA00023295"/>
    </source>
</evidence>
<dbReference type="PANTHER" id="PTHR36447:SF1">
    <property type="entry name" value="BETA-GALACTOSIDASE GANA"/>
    <property type="match status" value="1"/>
</dbReference>
<name>A0A852W2B3_PSEA5</name>
<dbReference type="Pfam" id="PF02449">
    <property type="entry name" value="Glyco_hydro_42"/>
    <property type="match status" value="1"/>
</dbReference>
<dbReference type="Gene3D" id="3.40.50.880">
    <property type="match status" value="1"/>
</dbReference>
<dbReference type="GO" id="GO:0004565">
    <property type="term" value="F:beta-galactosidase activity"/>
    <property type="evidence" value="ECO:0007669"/>
    <property type="project" value="UniProtKB-EC"/>
</dbReference>
<comment type="similarity">
    <text evidence="2 6">Belongs to the glycosyl hydrolase 42 family.</text>
</comment>
<evidence type="ECO:0000256" key="7">
    <source>
        <dbReference type="PIRSR" id="PIRSR001084-1"/>
    </source>
</evidence>
<feature type="domain" description="Glycoside hydrolase family 42 N-terminal" evidence="9">
    <location>
        <begin position="21"/>
        <end position="393"/>
    </location>
</feature>
<accession>A0A852W2B3</accession>
<feature type="binding site" evidence="8">
    <location>
        <position position="156"/>
    </location>
    <ligand>
        <name>substrate</name>
    </ligand>
</feature>
<comment type="catalytic activity">
    <reaction evidence="1 6">
        <text>Hydrolysis of terminal non-reducing beta-D-galactose residues in beta-D-galactosides.</text>
        <dbReference type="EC" id="3.2.1.23"/>
    </reaction>
</comment>
<evidence type="ECO:0000259" key="9">
    <source>
        <dbReference type="Pfam" id="PF02449"/>
    </source>
</evidence>
<dbReference type="InterPro" id="IPR013529">
    <property type="entry name" value="Glyco_hydro_42_N"/>
</dbReference>
<evidence type="ECO:0000256" key="3">
    <source>
        <dbReference type="ARBA" id="ARBA00012756"/>
    </source>
</evidence>
<feature type="domain" description="Beta-galactosidase trimerisation" evidence="10">
    <location>
        <begin position="406"/>
        <end position="611"/>
    </location>
</feature>
<dbReference type="EC" id="3.2.1.23" evidence="3 6"/>
<dbReference type="InterPro" id="IPR029062">
    <property type="entry name" value="Class_I_gatase-like"/>
</dbReference>
<dbReference type="SUPFAM" id="SSF51445">
    <property type="entry name" value="(Trans)glycosidases"/>
    <property type="match status" value="1"/>
</dbReference>